<dbReference type="InterPro" id="IPR051783">
    <property type="entry name" value="NAD(P)-dependent_oxidoreduct"/>
</dbReference>
<dbReference type="KEGG" id="bmei:Spa11_32570"/>
<dbReference type="AlphaFoldDB" id="A0A518KB90"/>
<dbReference type="SUPFAM" id="SSF51735">
    <property type="entry name" value="NAD(P)-binding Rossmann-fold domains"/>
    <property type="match status" value="1"/>
</dbReference>
<dbReference type="PANTHER" id="PTHR48079:SF6">
    <property type="entry name" value="NAD(P)-BINDING DOMAIN-CONTAINING PROTEIN-RELATED"/>
    <property type="match status" value="1"/>
</dbReference>
<dbReference type="CDD" id="cd05266">
    <property type="entry name" value="SDR_a4"/>
    <property type="match status" value="1"/>
</dbReference>
<proteinExistence type="predicted"/>
<protein>
    <submittedName>
        <fullName evidence="2">NAD dependent epimerase/dehydratase family protein</fullName>
    </submittedName>
</protein>
<dbReference type="InterPro" id="IPR001509">
    <property type="entry name" value="Epimerase_deHydtase"/>
</dbReference>
<dbReference type="Pfam" id="PF01370">
    <property type="entry name" value="Epimerase"/>
    <property type="match status" value="1"/>
</dbReference>
<name>A0A518KB90_9BACT</name>
<dbReference type="InterPro" id="IPR036291">
    <property type="entry name" value="NAD(P)-bd_dom_sf"/>
</dbReference>
<reference evidence="2 3" key="1">
    <citation type="submission" date="2019-02" db="EMBL/GenBank/DDBJ databases">
        <title>Deep-cultivation of Planctomycetes and their phenomic and genomic characterization uncovers novel biology.</title>
        <authorList>
            <person name="Wiegand S."/>
            <person name="Jogler M."/>
            <person name="Boedeker C."/>
            <person name="Pinto D."/>
            <person name="Vollmers J."/>
            <person name="Rivas-Marin E."/>
            <person name="Kohn T."/>
            <person name="Peeters S.H."/>
            <person name="Heuer A."/>
            <person name="Rast P."/>
            <person name="Oberbeckmann S."/>
            <person name="Bunk B."/>
            <person name="Jeske O."/>
            <person name="Meyerdierks A."/>
            <person name="Storesund J.E."/>
            <person name="Kallscheuer N."/>
            <person name="Luecker S."/>
            <person name="Lage O.M."/>
            <person name="Pohl T."/>
            <person name="Merkel B.J."/>
            <person name="Hornburger P."/>
            <person name="Mueller R.-W."/>
            <person name="Bruemmer F."/>
            <person name="Labrenz M."/>
            <person name="Spormann A.M."/>
            <person name="Op den Camp H."/>
            <person name="Overmann J."/>
            <person name="Amann R."/>
            <person name="Jetten M.S.M."/>
            <person name="Mascher T."/>
            <person name="Medema M.H."/>
            <person name="Devos D.P."/>
            <person name="Kaster A.-K."/>
            <person name="Ovreas L."/>
            <person name="Rohde M."/>
            <person name="Galperin M.Y."/>
            <person name="Jogler C."/>
        </authorList>
    </citation>
    <scope>NUCLEOTIDE SEQUENCE [LARGE SCALE GENOMIC DNA]</scope>
    <source>
        <strain evidence="2 3">Spa11</strain>
    </source>
</reference>
<dbReference type="RefSeq" id="WP_145114002.1">
    <property type="nucleotide sequence ID" value="NZ_CP036349.1"/>
</dbReference>
<evidence type="ECO:0000313" key="3">
    <source>
        <dbReference type="Proteomes" id="UP000316426"/>
    </source>
</evidence>
<dbReference type="Gene3D" id="3.40.50.720">
    <property type="entry name" value="NAD(P)-binding Rossmann-like Domain"/>
    <property type="match status" value="1"/>
</dbReference>
<evidence type="ECO:0000313" key="2">
    <source>
        <dbReference type="EMBL" id="QDV75048.1"/>
    </source>
</evidence>
<dbReference type="GO" id="GO:0004029">
    <property type="term" value="F:aldehyde dehydrogenase (NAD+) activity"/>
    <property type="evidence" value="ECO:0007669"/>
    <property type="project" value="TreeGrafter"/>
</dbReference>
<keyword evidence="3" id="KW-1185">Reference proteome</keyword>
<sequence>MATRLVFGCGYLGRRVALRWRAAGDRVIAVTRSEPTARQFVEQGLEPLVADVTKPETLRGLPQAETLLYAVGYDRSGGPSIEEVYAAGLANVLAAAARSTERIVYISTTGVYGDADGEWIDETTHPAPSRDGGRASLAAEEILRTSPFATRGVSLRLAGIYGPDRLPYLAQLKAGEPIAAPSTGWLNLIHVDDAATTVLAAADQAAPPPIVCVSDGQPPLRSDYYAEVARLIGAAPPTFTDPPADSPRAARAAASKRVRSDLLAGGLGVSLRYPSYREGLAAILGPA</sequence>
<dbReference type="GO" id="GO:0005737">
    <property type="term" value="C:cytoplasm"/>
    <property type="evidence" value="ECO:0007669"/>
    <property type="project" value="TreeGrafter"/>
</dbReference>
<organism evidence="2 3">
    <name type="scientific">Botrimarina mediterranea</name>
    <dbReference type="NCBI Taxonomy" id="2528022"/>
    <lineage>
        <taxon>Bacteria</taxon>
        <taxon>Pseudomonadati</taxon>
        <taxon>Planctomycetota</taxon>
        <taxon>Planctomycetia</taxon>
        <taxon>Pirellulales</taxon>
        <taxon>Lacipirellulaceae</taxon>
        <taxon>Botrimarina</taxon>
    </lineage>
</organism>
<accession>A0A518KB90</accession>
<gene>
    <name evidence="2" type="ORF">Spa11_32570</name>
</gene>
<dbReference type="EMBL" id="CP036349">
    <property type="protein sequence ID" value="QDV75048.1"/>
    <property type="molecule type" value="Genomic_DNA"/>
</dbReference>
<dbReference type="Proteomes" id="UP000316426">
    <property type="component" value="Chromosome"/>
</dbReference>
<dbReference type="PANTHER" id="PTHR48079">
    <property type="entry name" value="PROTEIN YEEZ"/>
    <property type="match status" value="1"/>
</dbReference>
<feature type="domain" description="NAD-dependent epimerase/dehydratase" evidence="1">
    <location>
        <begin position="8"/>
        <end position="204"/>
    </location>
</feature>
<evidence type="ECO:0000259" key="1">
    <source>
        <dbReference type="Pfam" id="PF01370"/>
    </source>
</evidence>